<dbReference type="GO" id="GO:0042981">
    <property type="term" value="P:regulation of apoptotic process"/>
    <property type="evidence" value="ECO:0007669"/>
    <property type="project" value="TreeGrafter"/>
</dbReference>
<feature type="compositionally biased region" description="Polar residues" evidence="14">
    <location>
        <begin position="628"/>
        <end position="644"/>
    </location>
</feature>
<dbReference type="InterPro" id="IPR028889">
    <property type="entry name" value="USP"/>
</dbReference>
<gene>
    <name evidence="16" type="ORF">TBIB3V08_LOCUS8210</name>
</gene>
<dbReference type="PANTHER" id="PTHR24006">
    <property type="entry name" value="UBIQUITIN CARBOXYL-TERMINAL HYDROLASE"/>
    <property type="match status" value="1"/>
</dbReference>
<feature type="compositionally biased region" description="Polar residues" evidence="14">
    <location>
        <begin position="75"/>
        <end position="84"/>
    </location>
</feature>
<evidence type="ECO:0000256" key="13">
    <source>
        <dbReference type="ARBA" id="ARBA00043009"/>
    </source>
</evidence>
<evidence type="ECO:0000256" key="6">
    <source>
        <dbReference type="ARBA" id="ARBA00022786"/>
    </source>
</evidence>
<sequence>MPASGGDPVSTALRLSLASSNGHNDLDNKLVASSTRVLLSHIGYELSDSFQSTVLHNLKNKYIVLKSEASLKENGSATNVSNNHAKPFSNMKPNSDNVLPTPKVTLFPAERVQLGWRGTYPVGAGMINMGNTCYLNSTLQALFHVPALVNWLESDADHLAKCSSTSECTICAMHKTLKASHSKSGGAMKPVSIYSKLKLICKHLMHGQQEDAHEFLRYLLESMEKAYLTRFKAKGPQLSLTDQLRDPCAAACWRRQYQHLRVEGVMWLDSFSKETTPLNQIFGGYIRTEVVCLQCHAVSTTFQHFQDLLLDIRRASTLDDALAGYFCRERLDDDAYRCERCHKKVSATKKFCIEKPPLVLCLQFKRFSIMGGKINKHVSFSQRLDLTRFLYPQSPLKGQQPLTYRLSAMVTHMGSSLHCGHYTAVALTSSGHYYHFDDSSVRPISLHSALETNAYIIIYEMERNPHKVVPSCSTPGSSTVTSSLASLNSVDINGQRYGPSIRPIVPPLRPPDHKLTPAIVPVHNRSGSSMTPSVVCFNSPTVAKPTNRPAVSTIYKPNTSTSRLPPVKDRGRVAFELQPRLGVHVKNTKVNHHLPSTTSLVPYESDDSSGSDAESPPVRGLDMPSLSPCFSRSPQESNASSTLTLFPRIGQAKETVPRALDSNKGGKVLVTSNKDVGLVACQSVLSNTSVERGSVEIVSGSETLNKVRKPEVEALQVNTCLPVTPLKVTKSGWQVTDVSLHSPSVHSESSGISVASSTTGWTVSDVKRCQAAPSSPKKKTVNGSFEDSGKSSVGVEGRMNEFVSRILPGPQFTDKQLSKAVPQSQSKQTNNKSECSPLLSGSKNHPGSNSELVHTKDEKRERKVKKKHTEHTNENGYSVKPANDDRYEWVEKTQETLMSANKEYGNGHCWNGSRNSTVVDHLTKLSHRGYGTNVSSWSGGRTHLDREVADERREERKRIHDNQYDEELDLGRIVGKVRNKLRRRRYLGPKLDLVESSLDPSGAHHVKWVPLSPAYSILISPPSGVPWDLSSLVEIEMNPIGNQVVNQKQVGSWSTKDKLTSPVVYDRGRKQYVGVFIQSQLRLWARKEEHLDKIKKHKFKLPIYYVFSENDKNDLVVLFLNGLVLHLSDALQKSKEDYKRAVLKPDQVIEDCKLVTHEHNKYVILLTRNSRKNLVLHIMPVTDGEPAVHLKATRTDGKLVGHTVSQHDGNCQIFTLWSNGHLYRRPLFSDEFPGNLVHVVSAVSTKHPVAITALSSNHLAMFGADPSEEGARLLIYNLQFNLVQSHHQFKLFSNPPKMWHVDQKLLVAIGGNLAVVPYQLETERLEALVGSHKTVTQQAASDVEIVTELQEVAWTKDNQIEDTHNDAPQIIQQELRNLESSGRPQSSLQLQDRLCKRTTRRRHDITAWLKLMCIAGGKTFPSCKIGIQHVKHFMAPQKDATKNWKKKLPGL</sequence>
<evidence type="ECO:0000256" key="14">
    <source>
        <dbReference type="SAM" id="MobiDB-lite"/>
    </source>
</evidence>
<feature type="domain" description="USP" evidence="15">
    <location>
        <begin position="124"/>
        <end position="462"/>
    </location>
</feature>
<dbReference type="InterPro" id="IPR018200">
    <property type="entry name" value="USP_CS"/>
</dbReference>
<evidence type="ECO:0000256" key="3">
    <source>
        <dbReference type="ARBA" id="ARBA00009085"/>
    </source>
</evidence>
<dbReference type="InterPro" id="IPR038765">
    <property type="entry name" value="Papain-like_cys_pep_sf"/>
</dbReference>
<protein>
    <recommendedName>
        <fullName evidence="9">Ubiquitin carboxyl-terminal hydrolase 36</fullName>
        <ecNumber evidence="4">3.4.19.12</ecNumber>
    </recommendedName>
    <alternativeName>
        <fullName evidence="12">Deubiquitinating enzyme 36</fullName>
    </alternativeName>
    <alternativeName>
        <fullName evidence="11">Protein scrawny</fullName>
    </alternativeName>
    <alternativeName>
        <fullName evidence="10">Ubiquitin thioesterase 36</fullName>
    </alternativeName>
    <alternativeName>
        <fullName evidence="13">Ubiquitin-specific-processing protease 36</fullName>
    </alternativeName>
</protein>
<proteinExistence type="inferred from homology"/>
<evidence type="ECO:0000256" key="10">
    <source>
        <dbReference type="ARBA" id="ARBA00041300"/>
    </source>
</evidence>
<comment type="subcellular location">
    <subcellularLocation>
        <location evidence="2">Nucleus</location>
        <location evidence="2">Nucleolus</location>
    </subcellularLocation>
</comment>
<dbReference type="PANTHER" id="PTHR24006:SF758">
    <property type="entry name" value="UBIQUITIN CARBOXYL-TERMINAL HYDROLASE 36"/>
    <property type="match status" value="1"/>
</dbReference>
<evidence type="ECO:0000259" key="15">
    <source>
        <dbReference type="PROSITE" id="PS50235"/>
    </source>
</evidence>
<dbReference type="PROSITE" id="PS00972">
    <property type="entry name" value="USP_1"/>
    <property type="match status" value="1"/>
</dbReference>
<dbReference type="EC" id="3.4.19.12" evidence="4"/>
<evidence type="ECO:0000313" key="16">
    <source>
        <dbReference type="EMBL" id="CAD7445866.1"/>
    </source>
</evidence>
<dbReference type="GO" id="GO:0005730">
    <property type="term" value="C:nucleolus"/>
    <property type="evidence" value="ECO:0007669"/>
    <property type="project" value="UniProtKB-SubCell"/>
</dbReference>
<evidence type="ECO:0000256" key="12">
    <source>
        <dbReference type="ARBA" id="ARBA00042420"/>
    </source>
</evidence>
<evidence type="ECO:0000256" key="2">
    <source>
        <dbReference type="ARBA" id="ARBA00004604"/>
    </source>
</evidence>
<dbReference type="InterPro" id="IPR050164">
    <property type="entry name" value="Peptidase_C19"/>
</dbReference>
<evidence type="ECO:0000256" key="8">
    <source>
        <dbReference type="ARBA" id="ARBA00022807"/>
    </source>
</evidence>
<comment type="catalytic activity">
    <reaction evidence="1">
        <text>Thiol-dependent hydrolysis of ester, thioester, amide, peptide and isopeptide bonds formed by the C-terminal Gly of ubiquitin (a 76-residue protein attached to proteins as an intracellular targeting signal).</text>
        <dbReference type="EC" id="3.4.19.12"/>
    </reaction>
</comment>
<evidence type="ECO:0000256" key="9">
    <source>
        <dbReference type="ARBA" id="ARBA00039432"/>
    </source>
</evidence>
<dbReference type="GO" id="GO:0006508">
    <property type="term" value="P:proteolysis"/>
    <property type="evidence" value="ECO:0007669"/>
    <property type="project" value="UniProtKB-KW"/>
</dbReference>
<dbReference type="FunFam" id="3.90.70.10:FF:000119">
    <property type="entry name" value="Ubiquitin specific peptidase 36"/>
    <property type="match status" value="1"/>
</dbReference>
<comment type="similarity">
    <text evidence="3">Belongs to the peptidase C19 family.</text>
</comment>
<evidence type="ECO:0000256" key="4">
    <source>
        <dbReference type="ARBA" id="ARBA00012759"/>
    </source>
</evidence>
<dbReference type="InterPro" id="IPR001394">
    <property type="entry name" value="Peptidase_C19_UCH"/>
</dbReference>
<dbReference type="Pfam" id="PF00443">
    <property type="entry name" value="UCH"/>
    <property type="match status" value="1"/>
</dbReference>
<dbReference type="PROSITE" id="PS00973">
    <property type="entry name" value="USP_2"/>
    <property type="match status" value="1"/>
</dbReference>
<keyword evidence="6" id="KW-0833">Ubl conjugation pathway</keyword>
<feature type="region of interest" description="Disordered" evidence="14">
    <location>
        <begin position="586"/>
        <end position="646"/>
    </location>
</feature>
<keyword evidence="7" id="KW-0378">Hydrolase</keyword>
<dbReference type="EMBL" id="OD567570">
    <property type="protein sequence ID" value="CAD7445866.1"/>
    <property type="molecule type" value="Genomic_DNA"/>
</dbReference>
<evidence type="ECO:0000256" key="7">
    <source>
        <dbReference type="ARBA" id="ARBA00022801"/>
    </source>
</evidence>
<name>A0A7R9F2K1_9NEOP</name>
<evidence type="ECO:0000256" key="1">
    <source>
        <dbReference type="ARBA" id="ARBA00000707"/>
    </source>
</evidence>
<keyword evidence="8" id="KW-0788">Thiol protease</keyword>
<keyword evidence="5" id="KW-0645">Protease</keyword>
<dbReference type="GO" id="GO:0004843">
    <property type="term" value="F:cysteine-type deubiquitinase activity"/>
    <property type="evidence" value="ECO:0007669"/>
    <property type="project" value="UniProtKB-EC"/>
</dbReference>
<evidence type="ECO:0000256" key="5">
    <source>
        <dbReference type="ARBA" id="ARBA00022670"/>
    </source>
</evidence>
<organism evidence="16">
    <name type="scientific">Timema bartmani</name>
    <dbReference type="NCBI Taxonomy" id="61472"/>
    <lineage>
        <taxon>Eukaryota</taxon>
        <taxon>Metazoa</taxon>
        <taxon>Ecdysozoa</taxon>
        <taxon>Arthropoda</taxon>
        <taxon>Hexapoda</taxon>
        <taxon>Insecta</taxon>
        <taxon>Pterygota</taxon>
        <taxon>Neoptera</taxon>
        <taxon>Polyneoptera</taxon>
        <taxon>Phasmatodea</taxon>
        <taxon>Timematodea</taxon>
        <taxon>Timematoidea</taxon>
        <taxon>Timematidae</taxon>
        <taxon>Timema</taxon>
    </lineage>
</organism>
<feature type="region of interest" description="Disordered" evidence="14">
    <location>
        <begin position="769"/>
        <end position="793"/>
    </location>
</feature>
<dbReference type="GO" id="GO:0016579">
    <property type="term" value="P:protein deubiquitination"/>
    <property type="evidence" value="ECO:0007669"/>
    <property type="project" value="InterPro"/>
</dbReference>
<dbReference type="SUPFAM" id="SSF54001">
    <property type="entry name" value="Cysteine proteinases"/>
    <property type="match status" value="1"/>
</dbReference>
<feature type="compositionally biased region" description="Polar residues" evidence="14">
    <location>
        <begin position="821"/>
        <end position="852"/>
    </location>
</feature>
<dbReference type="PROSITE" id="PS50235">
    <property type="entry name" value="USP_3"/>
    <property type="match status" value="1"/>
</dbReference>
<feature type="region of interest" description="Disordered" evidence="14">
    <location>
        <begin position="815"/>
        <end position="881"/>
    </location>
</feature>
<evidence type="ECO:0000256" key="11">
    <source>
        <dbReference type="ARBA" id="ARBA00042154"/>
    </source>
</evidence>
<dbReference type="Gene3D" id="3.90.70.10">
    <property type="entry name" value="Cysteine proteinases"/>
    <property type="match status" value="1"/>
</dbReference>
<dbReference type="Pfam" id="PF08168">
    <property type="entry name" value="NOL11_N"/>
    <property type="match status" value="1"/>
</dbReference>
<accession>A0A7R9F2K1</accession>
<feature type="region of interest" description="Disordered" evidence="14">
    <location>
        <begin position="75"/>
        <end position="95"/>
    </location>
</feature>
<reference evidence="16" key="1">
    <citation type="submission" date="2020-11" db="EMBL/GenBank/DDBJ databases">
        <authorList>
            <person name="Tran Van P."/>
        </authorList>
    </citation>
    <scope>NUCLEOTIDE SEQUENCE</scope>
</reference>
<dbReference type="InterPro" id="IPR012584">
    <property type="entry name" value="NOL11_N"/>
</dbReference>
<dbReference type="GO" id="GO:0005829">
    <property type="term" value="C:cytosol"/>
    <property type="evidence" value="ECO:0007669"/>
    <property type="project" value="TreeGrafter"/>
</dbReference>